<accession>A0A0G0VGE4</accession>
<dbReference type="AlphaFoldDB" id="A0A0G0VGE4"/>
<evidence type="ECO:0000313" key="2">
    <source>
        <dbReference type="EMBL" id="KKR71105.1"/>
    </source>
</evidence>
<organism evidence="2 3">
    <name type="scientific">Candidatus Woesebacteria bacterium GW2011_GWA2_40_7b</name>
    <dbReference type="NCBI Taxonomy" id="1618563"/>
    <lineage>
        <taxon>Bacteria</taxon>
        <taxon>Candidatus Woeseibacteriota</taxon>
    </lineage>
</organism>
<name>A0A0G0VGE4_9BACT</name>
<keyword evidence="1" id="KW-1133">Transmembrane helix</keyword>
<comment type="caution">
    <text evidence="2">The sequence shown here is derived from an EMBL/GenBank/DDBJ whole genome shotgun (WGS) entry which is preliminary data.</text>
</comment>
<dbReference type="Proteomes" id="UP000034562">
    <property type="component" value="Unassembled WGS sequence"/>
</dbReference>
<feature type="transmembrane region" description="Helical" evidence="1">
    <location>
        <begin position="6"/>
        <end position="25"/>
    </location>
</feature>
<protein>
    <submittedName>
        <fullName evidence="2">Uncharacterized protein</fullName>
    </submittedName>
</protein>
<keyword evidence="1" id="KW-0812">Transmembrane</keyword>
<dbReference type="EMBL" id="LBZK01000008">
    <property type="protein sequence ID" value="KKR71105.1"/>
    <property type="molecule type" value="Genomic_DNA"/>
</dbReference>
<reference evidence="2 3" key="1">
    <citation type="journal article" date="2015" name="Nature">
        <title>rRNA introns, odd ribosomes, and small enigmatic genomes across a large radiation of phyla.</title>
        <authorList>
            <person name="Brown C.T."/>
            <person name="Hug L.A."/>
            <person name="Thomas B.C."/>
            <person name="Sharon I."/>
            <person name="Castelle C.J."/>
            <person name="Singh A."/>
            <person name="Wilkins M.J."/>
            <person name="Williams K.H."/>
            <person name="Banfield J.F."/>
        </authorList>
    </citation>
    <scope>NUCLEOTIDE SEQUENCE [LARGE SCALE GENOMIC DNA]</scope>
</reference>
<gene>
    <name evidence="2" type="ORF">UU12_C0008G0012</name>
</gene>
<sequence>MKKYLPLILIGVGVLVVVGVIFAIIRSSRSKVKQTAEEIVLELPQSQWPVVTLTPTKNPDVSGSDGHWLDFKVQKIKVAGAASMDYLLVYNTSDGGQQGVPGAVKLDGKDIERKLLMGSESSGKFRYDAGVERGTMTVTFRDKNGKSLGKISTDFHLQSGVTELTSVDGKFKYTLDKEAKGVFFIIMPTFVEPKSSMSVVWQNGYGVFASDGKPHSGEVVNQ</sequence>
<proteinExistence type="predicted"/>
<keyword evidence="1" id="KW-0472">Membrane</keyword>
<evidence type="ECO:0000313" key="3">
    <source>
        <dbReference type="Proteomes" id="UP000034562"/>
    </source>
</evidence>
<evidence type="ECO:0000256" key="1">
    <source>
        <dbReference type="SAM" id="Phobius"/>
    </source>
</evidence>
<dbReference type="STRING" id="1618563.UU12_C0008G0012"/>